<dbReference type="InterPro" id="IPR046346">
    <property type="entry name" value="Aminoacid_DH-like_N_sf"/>
</dbReference>
<dbReference type="Pfam" id="PF02812">
    <property type="entry name" value="ELFV_dehydrog_N"/>
    <property type="match status" value="1"/>
</dbReference>
<sequence length="366" mass="40291">MLNVKEVNSVQEHTIFNLMSENSHKNIVYCLDAETGLKAIIAIHDTTLGPAIGGTRMWNYHNENEALDDVLRLSRSMTYKAAITGLNFGGGNAVIIGDSNREKSEVLMRRFGRFINNLNGQFITAQDVGTNTKDMEFIRMETPHVVGVSEAMGGHGHPAPFSAYGVYMGMKASAKELWGSDSLSGRSVAVQGIGNVGEHLVKLLREEDARVYISDISEDRLTHVARKYDAIIVPSNQIYDLDVDIFSPCALGGTVNRDTLQRLKCSIIAGSANNQLADEELDGQLLMDKGILYAPDFLINAGGLISVYSEITGTGKKRAMQLTENIYQVTLEIFRKSKREMLTANQAALKIAEKRISDIKRMKANS</sequence>
<feature type="domain" description="Glutamate/phenylalanine/leucine/valine/L-tryptophan dehydrogenase C-terminal" evidence="6">
    <location>
        <begin position="156"/>
        <end position="363"/>
    </location>
</feature>
<evidence type="ECO:0000259" key="6">
    <source>
        <dbReference type="SMART" id="SM00839"/>
    </source>
</evidence>
<dbReference type="CDD" id="cd01075">
    <property type="entry name" value="NAD_bind_Leu_Phe_Val_DH"/>
    <property type="match status" value="1"/>
</dbReference>
<evidence type="ECO:0000256" key="2">
    <source>
        <dbReference type="ARBA" id="ARBA00023002"/>
    </source>
</evidence>
<feature type="binding site" evidence="4">
    <location>
        <begin position="192"/>
        <end position="197"/>
    </location>
    <ligand>
        <name>NAD(+)</name>
        <dbReference type="ChEBI" id="CHEBI:57540"/>
    </ligand>
</feature>
<dbReference type="EMBL" id="FXSZ01000006">
    <property type="protein sequence ID" value="SMO67574.1"/>
    <property type="molecule type" value="Genomic_DNA"/>
</dbReference>
<dbReference type="PRINTS" id="PR00082">
    <property type="entry name" value="GLFDHDRGNASE"/>
</dbReference>
<dbReference type="SUPFAM" id="SSF51735">
    <property type="entry name" value="NAD(P)-binding Rossmann-fold domains"/>
    <property type="match status" value="1"/>
</dbReference>
<dbReference type="GO" id="GO:0000166">
    <property type="term" value="F:nucleotide binding"/>
    <property type="evidence" value="ECO:0007669"/>
    <property type="project" value="UniProtKB-KW"/>
</dbReference>
<evidence type="ECO:0000313" key="7">
    <source>
        <dbReference type="EMBL" id="SMO67574.1"/>
    </source>
</evidence>
<keyword evidence="4" id="KW-0547">Nucleotide-binding</keyword>
<comment type="similarity">
    <text evidence="1 5">Belongs to the Glu/Leu/Phe/Val dehydrogenases family.</text>
</comment>
<dbReference type="SMART" id="SM00839">
    <property type="entry name" value="ELFV_dehydrog"/>
    <property type="match status" value="1"/>
</dbReference>
<keyword evidence="2 5" id="KW-0560">Oxidoreductase</keyword>
<dbReference type="FunFam" id="3.40.50.10860:FF:000010">
    <property type="entry name" value="Leucine dehydrogenase"/>
    <property type="match status" value="1"/>
</dbReference>
<dbReference type="GO" id="GO:0006520">
    <property type="term" value="P:amino acid metabolic process"/>
    <property type="evidence" value="ECO:0007669"/>
    <property type="project" value="InterPro"/>
</dbReference>
<dbReference type="OrthoDB" id="9803297at2"/>
<evidence type="ECO:0000313" key="8">
    <source>
        <dbReference type="Proteomes" id="UP000315971"/>
    </source>
</evidence>
<dbReference type="PIRSF" id="PIRSF000188">
    <property type="entry name" value="Phe_leu_dh"/>
    <property type="match status" value="1"/>
</dbReference>
<dbReference type="Proteomes" id="UP000315971">
    <property type="component" value="Unassembled WGS sequence"/>
</dbReference>
<gene>
    <name evidence="7" type="ORF">SAMN06265350_10620</name>
</gene>
<accession>A0A521D7B2</accession>
<dbReference type="InterPro" id="IPR036291">
    <property type="entry name" value="NAD(P)-bd_dom_sf"/>
</dbReference>
<dbReference type="Gene3D" id="3.40.50.10860">
    <property type="entry name" value="Leucine Dehydrogenase, chain A, domain 1"/>
    <property type="match status" value="1"/>
</dbReference>
<dbReference type="AlphaFoldDB" id="A0A521D7B2"/>
<evidence type="ECO:0000256" key="5">
    <source>
        <dbReference type="RuleBase" id="RU004417"/>
    </source>
</evidence>
<dbReference type="GO" id="GO:0016639">
    <property type="term" value="F:oxidoreductase activity, acting on the CH-NH2 group of donors, NAD or NADP as acceptor"/>
    <property type="evidence" value="ECO:0007669"/>
    <property type="project" value="InterPro"/>
</dbReference>
<dbReference type="InterPro" id="IPR006097">
    <property type="entry name" value="Glu/Leu/Phe/Val/Trp_DH_dimer"/>
</dbReference>
<protein>
    <submittedName>
        <fullName evidence="7">Leucine dehydrogenase</fullName>
    </submittedName>
</protein>
<dbReference type="Gene3D" id="3.40.50.720">
    <property type="entry name" value="NAD(P)-binding Rossmann-like Domain"/>
    <property type="match status" value="1"/>
</dbReference>
<dbReference type="PANTHER" id="PTHR42722">
    <property type="entry name" value="LEUCINE DEHYDROGENASE"/>
    <property type="match status" value="1"/>
</dbReference>
<name>A0A521D7B2_9SPHI</name>
<dbReference type="Pfam" id="PF00208">
    <property type="entry name" value="ELFV_dehydrog"/>
    <property type="match status" value="2"/>
</dbReference>
<keyword evidence="8" id="KW-1185">Reference proteome</keyword>
<dbReference type="InterPro" id="IPR016211">
    <property type="entry name" value="Glu/Phe/Leu/Val/Trp_DH_bac/arc"/>
</dbReference>
<proteinExistence type="inferred from homology"/>
<dbReference type="InterPro" id="IPR006095">
    <property type="entry name" value="Glu/Leu/Phe/Val/Trp_DH"/>
</dbReference>
<dbReference type="SUPFAM" id="SSF53223">
    <property type="entry name" value="Aminoacid dehydrogenase-like, N-terminal domain"/>
    <property type="match status" value="1"/>
</dbReference>
<dbReference type="PANTHER" id="PTHR42722:SF1">
    <property type="entry name" value="VALINE DEHYDROGENASE"/>
    <property type="match status" value="1"/>
</dbReference>
<evidence type="ECO:0000256" key="4">
    <source>
        <dbReference type="PIRSR" id="PIRSR000188-2"/>
    </source>
</evidence>
<evidence type="ECO:0000256" key="3">
    <source>
        <dbReference type="ARBA" id="ARBA00023027"/>
    </source>
</evidence>
<reference evidence="7 8" key="1">
    <citation type="submission" date="2017-05" db="EMBL/GenBank/DDBJ databases">
        <authorList>
            <person name="Varghese N."/>
            <person name="Submissions S."/>
        </authorList>
    </citation>
    <scope>NUCLEOTIDE SEQUENCE [LARGE SCALE GENOMIC DNA]</scope>
    <source>
        <strain evidence="7 8">DSM 21342</strain>
    </source>
</reference>
<organism evidence="7 8">
    <name type="scientific">Solitalea koreensis</name>
    <dbReference type="NCBI Taxonomy" id="543615"/>
    <lineage>
        <taxon>Bacteria</taxon>
        <taxon>Pseudomonadati</taxon>
        <taxon>Bacteroidota</taxon>
        <taxon>Sphingobacteriia</taxon>
        <taxon>Sphingobacteriales</taxon>
        <taxon>Sphingobacteriaceae</taxon>
        <taxon>Solitalea</taxon>
    </lineage>
</organism>
<evidence type="ECO:0000256" key="1">
    <source>
        <dbReference type="ARBA" id="ARBA00006382"/>
    </source>
</evidence>
<dbReference type="InterPro" id="IPR006096">
    <property type="entry name" value="Glu/Leu/Phe/Val/Trp_DH_C"/>
</dbReference>
<keyword evidence="3 4" id="KW-0520">NAD</keyword>
<dbReference type="RefSeq" id="WP_142603917.1">
    <property type="nucleotide sequence ID" value="NZ_FXSZ01000006.1"/>
</dbReference>